<dbReference type="Pfam" id="PF00067">
    <property type="entry name" value="p450"/>
    <property type="match status" value="1"/>
</dbReference>
<dbReference type="InterPro" id="IPR001128">
    <property type="entry name" value="Cyt_P450"/>
</dbReference>
<evidence type="ECO:0000256" key="1">
    <source>
        <dbReference type="ARBA" id="ARBA00010617"/>
    </source>
</evidence>
<comment type="caution">
    <text evidence="2">The sequence shown here is derived from an EMBL/GenBank/DDBJ whole genome shotgun (WGS) entry which is preliminary data.</text>
</comment>
<dbReference type="PRINTS" id="PR00359">
    <property type="entry name" value="BP450"/>
</dbReference>
<evidence type="ECO:0000313" key="2">
    <source>
        <dbReference type="EMBL" id="KRV48447.1"/>
    </source>
</evidence>
<dbReference type="GO" id="GO:0005506">
    <property type="term" value="F:iron ion binding"/>
    <property type="evidence" value="ECO:0007669"/>
    <property type="project" value="InterPro"/>
</dbReference>
<evidence type="ECO:0008006" key="4">
    <source>
        <dbReference type="Google" id="ProtNLM"/>
    </source>
</evidence>
<evidence type="ECO:0000313" key="3">
    <source>
        <dbReference type="Proteomes" id="UP000050867"/>
    </source>
</evidence>
<protein>
    <recommendedName>
        <fullName evidence="4">Cytochrome P450</fullName>
    </recommendedName>
</protein>
<dbReference type="GO" id="GO:0016705">
    <property type="term" value="F:oxidoreductase activity, acting on paired donors, with incorporation or reduction of molecular oxygen"/>
    <property type="evidence" value="ECO:0007669"/>
    <property type="project" value="InterPro"/>
</dbReference>
<dbReference type="GO" id="GO:0020037">
    <property type="term" value="F:heme binding"/>
    <property type="evidence" value="ECO:0007669"/>
    <property type="project" value="InterPro"/>
</dbReference>
<organism evidence="2 3">
    <name type="scientific">Wenjunlia vitaminophila</name>
    <name type="common">Streptomyces vitaminophilus</name>
    <dbReference type="NCBI Taxonomy" id="76728"/>
    <lineage>
        <taxon>Bacteria</taxon>
        <taxon>Bacillati</taxon>
        <taxon>Actinomycetota</taxon>
        <taxon>Actinomycetes</taxon>
        <taxon>Kitasatosporales</taxon>
        <taxon>Streptomycetaceae</taxon>
        <taxon>Wenjunlia</taxon>
    </lineage>
</organism>
<comment type="similarity">
    <text evidence="1">Belongs to the cytochrome P450 family.</text>
</comment>
<gene>
    <name evidence="2" type="ORF">AQ490_04120</name>
</gene>
<dbReference type="eggNOG" id="COG2124">
    <property type="taxonomic scope" value="Bacteria"/>
</dbReference>
<dbReference type="InterPro" id="IPR036396">
    <property type="entry name" value="Cyt_P450_sf"/>
</dbReference>
<dbReference type="PANTHER" id="PTHR46696:SF1">
    <property type="entry name" value="CYTOCHROME P450 YJIB-RELATED"/>
    <property type="match status" value="1"/>
</dbReference>
<name>A0A0T6LRH9_WENVI</name>
<dbReference type="OrthoDB" id="9801155at2"/>
<accession>A0A0T6LRH9</accession>
<dbReference type="Gene3D" id="1.10.630.10">
    <property type="entry name" value="Cytochrome P450"/>
    <property type="match status" value="1"/>
</dbReference>
<dbReference type="STRING" id="76728.AQ490_04120"/>
<reference evidence="2 3" key="1">
    <citation type="submission" date="2015-10" db="EMBL/GenBank/DDBJ databases">
        <title>Draft genome sequence of pyrrolomycin-producing Streptomyces vitaminophilus.</title>
        <authorList>
            <person name="Graham D.E."/>
            <person name="Mahan K.M."/>
            <person name="Klingeman D.M."/>
            <person name="Hettich R.L."/>
            <person name="Parry R.J."/>
        </authorList>
    </citation>
    <scope>NUCLEOTIDE SEQUENCE [LARGE SCALE GENOMIC DNA]</scope>
    <source>
        <strain evidence="2 3">ATCC 31673</strain>
    </source>
</reference>
<dbReference type="InterPro" id="IPR002397">
    <property type="entry name" value="Cyt_P450_B"/>
</dbReference>
<proteinExistence type="inferred from homology"/>
<keyword evidence="3" id="KW-1185">Reference proteome</keyword>
<sequence>MTSTTRDPGTLASLDLFTDDVLADPYPWYRTLRDLGPAVRLPGHDVWAVPRHADVQAVLRDTDTFRSKDGVALTDMANQVILDGTVLGSDGEDHRRLRRVLAEQLRPASIRALTTEVHRRADRLVAGLVTRGSFDAAGDLARGFVADVVMELMGLPLDTRDELIDNAAATFEMFGPANQRYQVAAPAAAAMIDFLSQRVTRTSVRPDSWMASVYDAVDAGRLDESEVVPLMSAYTVAGMDTTINGITNAVHLLATHPRQWGHLRGRRATGREAFHEAIRYDAPVQGFGRRVGSDTAIDGTEIPAGDQVWVLYGSAGRDHRRWGASADQFDVLRPDAAEHLALGAGPHACAGNHLAALQAGAVLDALATHCTRLELAGEPTRALNNVLRGWAHLPVRVVPDRRRRR</sequence>
<dbReference type="SUPFAM" id="SSF48264">
    <property type="entry name" value="Cytochrome P450"/>
    <property type="match status" value="1"/>
</dbReference>
<dbReference type="EMBL" id="LLZU01000024">
    <property type="protein sequence ID" value="KRV48447.1"/>
    <property type="molecule type" value="Genomic_DNA"/>
</dbReference>
<dbReference type="AlphaFoldDB" id="A0A0T6LRH9"/>
<dbReference type="RefSeq" id="WP_018386275.1">
    <property type="nucleotide sequence ID" value="NZ_LLZU01000024.1"/>
</dbReference>
<dbReference type="PANTHER" id="PTHR46696">
    <property type="entry name" value="P450, PUTATIVE (EUROFUNG)-RELATED"/>
    <property type="match status" value="1"/>
</dbReference>
<dbReference type="Proteomes" id="UP000050867">
    <property type="component" value="Unassembled WGS sequence"/>
</dbReference>
<dbReference type="GO" id="GO:0004497">
    <property type="term" value="F:monooxygenase activity"/>
    <property type="evidence" value="ECO:0007669"/>
    <property type="project" value="InterPro"/>
</dbReference>